<feature type="region of interest" description="Disordered" evidence="1">
    <location>
        <begin position="63"/>
        <end position="84"/>
    </location>
</feature>
<feature type="domain" description="FIST C-domain" evidence="3">
    <location>
        <begin position="307"/>
        <end position="435"/>
    </location>
</feature>
<evidence type="ECO:0000259" key="2">
    <source>
        <dbReference type="SMART" id="SM00897"/>
    </source>
</evidence>
<evidence type="ECO:0000313" key="5">
    <source>
        <dbReference type="Proteomes" id="UP000002534"/>
    </source>
</evidence>
<reference evidence="4 5" key="2">
    <citation type="journal article" date="2012" name="BMC Genomics">
        <title>The genome of Pelobacter carbinolicus reveals surprising metabolic capabilities and physiological features.</title>
        <authorList>
            <person name="Aklujkar M."/>
            <person name="Haveman S.A."/>
            <person name="Didonato R.Jr."/>
            <person name="Chertkov O."/>
            <person name="Han C.S."/>
            <person name="Land M.L."/>
            <person name="Brown P."/>
            <person name="Lovley D.R."/>
        </authorList>
    </citation>
    <scope>NUCLEOTIDE SEQUENCE [LARGE SCALE GENOMIC DNA]</scope>
    <source>
        <strain evidence="5">DSM 2380 / NBRC 103641 / GraBd1</strain>
    </source>
</reference>
<gene>
    <name evidence="4" type="ordered locus">Pcar_2474</name>
</gene>
<dbReference type="SMART" id="SM00897">
    <property type="entry name" value="FIST"/>
    <property type="match status" value="1"/>
</dbReference>
<proteinExistence type="predicted"/>
<accession>Q3A1P4</accession>
<keyword evidence="5" id="KW-1185">Reference proteome</keyword>
<dbReference type="Pfam" id="PF10442">
    <property type="entry name" value="FIST_C"/>
    <property type="match status" value="1"/>
</dbReference>
<organism evidence="4 5">
    <name type="scientific">Syntrophotalea carbinolica (strain DSM 2380 / NBRC 103641 / GraBd1)</name>
    <name type="common">Pelobacter carbinolicus</name>
    <dbReference type="NCBI Taxonomy" id="338963"/>
    <lineage>
        <taxon>Bacteria</taxon>
        <taxon>Pseudomonadati</taxon>
        <taxon>Thermodesulfobacteriota</taxon>
        <taxon>Desulfuromonadia</taxon>
        <taxon>Desulfuromonadales</taxon>
        <taxon>Syntrophotaleaceae</taxon>
        <taxon>Syntrophotalea</taxon>
    </lineage>
</organism>
<dbReference type="SMART" id="SM01204">
    <property type="entry name" value="FIST_C"/>
    <property type="match status" value="1"/>
</dbReference>
<dbReference type="PANTHER" id="PTHR40252">
    <property type="entry name" value="BLR0328 PROTEIN"/>
    <property type="match status" value="1"/>
</dbReference>
<dbReference type="EMBL" id="CP000142">
    <property type="protein sequence ID" value="ABA89713.1"/>
    <property type="molecule type" value="Genomic_DNA"/>
</dbReference>
<dbReference type="KEGG" id="pca:Pcar_2474"/>
<evidence type="ECO:0000259" key="3">
    <source>
        <dbReference type="SMART" id="SM01204"/>
    </source>
</evidence>
<dbReference type="HOGENOM" id="CLU_047108_1_0_7"/>
<dbReference type="OrthoDB" id="9807948at2"/>
<name>Q3A1P4_SYNC1</name>
<dbReference type="Pfam" id="PF08495">
    <property type="entry name" value="FIST"/>
    <property type="match status" value="1"/>
</dbReference>
<feature type="domain" description="FIST" evidence="2">
    <location>
        <begin position="107"/>
        <end position="306"/>
    </location>
</feature>
<dbReference type="RefSeq" id="WP_011342240.1">
    <property type="nucleotide sequence ID" value="NC_007498.2"/>
</dbReference>
<dbReference type="InterPro" id="IPR019494">
    <property type="entry name" value="FIST_C"/>
</dbReference>
<dbReference type="Proteomes" id="UP000002534">
    <property type="component" value="Chromosome"/>
</dbReference>
<dbReference type="eggNOG" id="COG3287">
    <property type="taxonomic scope" value="Bacteria"/>
</dbReference>
<sequence length="447" mass="48486">MAGKIRQMIDSIIAQTATNNPVLERVIKTKMILKGINPAKFTAESDDDPAIIAKLENMKQAFTGTGGKNTPAARQRSGAGKIKTAFSSKTTTADCVREIQSQIADLDPSAVIFFASTVHAPEAISRQMQDAFPKAQVFGCSSAGEITSGAMLNDSVVAMAFSAEMAPDLKLEVIRNLGQRHGIEQAFGNFEKHFGQPVAAMDPTRYVGLLLIDGLAGVEEKVTETLGDLTNVPFIGGSAGDDLQFTGTYVYANGNCYRNAALLALLKPGVRFSFIKTQSFRLLGKTLKVTRANEANREVIAFNGKPAAQAYAEAIGVPTPEVSRRFMRNPIGLIVDGEPYVRSPQRLKGDTMAFYCSVKEGMKLSLLESTDMLSDTRDAISRAEKTMGRISGILDFDCILRTLDLRQKNLSTEYGRIFTDIPTVGFSTYGEQYIGHINQTATMLVFG</sequence>
<reference evidence="5" key="1">
    <citation type="submission" date="2005-10" db="EMBL/GenBank/DDBJ databases">
        <title>Complete sequence of Pelobacter carbinolicus DSM 2380.</title>
        <authorList>
            <person name="Copeland A."/>
            <person name="Lucas S."/>
            <person name="Lapidus A."/>
            <person name="Barry K."/>
            <person name="Detter J.C."/>
            <person name="Glavina T."/>
            <person name="Hammon N."/>
            <person name="Israni S."/>
            <person name="Pitluck S."/>
            <person name="Chertkov O."/>
            <person name="Schmutz J."/>
            <person name="Larimer F."/>
            <person name="Land M."/>
            <person name="Kyrpides N."/>
            <person name="Ivanova N."/>
            <person name="Richardson P."/>
        </authorList>
    </citation>
    <scope>NUCLEOTIDE SEQUENCE [LARGE SCALE GENOMIC DNA]</scope>
    <source>
        <strain evidence="5">DSM 2380 / NBRC 103641 / GraBd1</strain>
    </source>
</reference>
<evidence type="ECO:0000313" key="4">
    <source>
        <dbReference type="EMBL" id="ABA89713.1"/>
    </source>
</evidence>
<evidence type="ECO:0000256" key="1">
    <source>
        <dbReference type="SAM" id="MobiDB-lite"/>
    </source>
</evidence>
<protein>
    <submittedName>
        <fullName evidence="4">FIST domain protein</fullName>
    </submittedName>
</protein>
<dbReference type="InterPro" id="IPR013702">
    <property type="entry name" value="FIST_domain_N"/>
</dbReference>
<dbReference type="STRING" id="338963.Pcar_2474"/>
<dbReference type="PANTHER" id="PTHR40252:SF2">
    <property type="entry name" value="BLR0328 PROTEIN"/>
    <property type="match status" value="1"/>
</dbReference>
<dbReference type="AlphaFoldDB" id="Q3A1P4"/>